<dbReference type="InterPro" id="IPR002794">
    <property type="entry name" value="DUF92_TMEM19"/>
</dbReference>
<comment type="subcellular location">
    <subcellularLocation>
        <location evidence="1">Membrane</location>
        <topology evidence="1">Multi-pass membrane protein</topology>
    </subcellularLocation>
</comment>
<evidence type="ECO:0000256" key="4">
    <source>
        <dbReference type="ARBA" id="ARBA00022989"/>
    </source>
</evidence>
<feature type="transmembrane region" description="Helical" evidence="6">
    <location>
        <begin position="71"/>
        <end position="87"/>
    </location>
</feature>
<dbReference type="Pfam" id="PF01940">
    <property type="entry name" value="DUF92"/>
    <property type="match status" value="1"/>
</dbReference>
<keyword evidence="3 6" id="KW-0812">Transmembrane</keyword>
<feature type="transmembrane region" description="Helical" evidence="6">
    <location>
        <begin position="131"/>
        <end position="151"/>
    </location>
</feature>
<evidence type="ECO:0000256" key="1">
    <source>
        <dbReference type="ARBA" id="ARBA00004141"/>
    </source>
</evidence>
<dbReference type="EMBL" id="DTKL01000061">
    <property type="protein sequence ID" value="HGY94937.1"/>
    <property type="molecule type" value="Genomic_DNA"/>
</dbReference>
<comment type="caution">
    <text evidence="7">The sequence shown here is derived from an EMBL/GenBank/DDBJ whole genome shotgun (WGS) entry which is preliminary data.</text>
</comment>
<evidence type="ECO:0000256" key="3">
    <source>
        <dbReference type="ARBA" id="ARBA00022692"/>
    </source>
</evidence>
<evidence type="ECO:0000256" key="2">
    <source>
        <dbReference type="ARBA" id="ARBA00009012"/>
    </source>
</evidence>
<sequence length="287" mass="29715">MVNQTPRHAPPLRWQSKAILLVFSPVLAAHLVLDAGHGLTSGEGLRVYIALGIAAVFGFVVWWVRAATPGGAAAGALVAASLSLWTPGWHTSLWPLAALLVLTLLATRAGRSAKEKLGLAEDKRGRTASQVMANLGVAALCGVPFSMVLVYQHSPVPHLWLVAMTAALAEATADTLSSEIGQVIGGEPRLLTTLRRVPPGTDGAITVAGTLSGCAGAAVVAGVSRMALPMNWQEAGLAFGAAILGLFLDSLLGEWIERRGWLNNDAVNTLSTLAAALTAVAAMSLLK</sequence>
<name>A0A7V5CTU0_9BACT</name>
<keyword evidence="5 6" id="KW-0472">Membrane</keyword>
<protein>
    <submittedName>
        <fullName evidence="7">DUF92 domain-containing protein</fullName>
    </submittedName>
</protein>
<reference evidence="7" key="1">
    <citation type="journal article" date="2020" name="mSystems">
        <title>Genome- and Community-Level Interaction Insights into Carbon Utilization and Element Cycling Functions of Hydrothermarchaeota in Hydrothermal Sediment.</title>
        <authorList>
            <person name="Zhou Z."/>
            <person name="Liu Y."/>
            <person name="Xu W."/>
            <person name="Pan J."/>
            <person name="Luo Z.H."/>
            <person name="Li M."/>
        </authorList>
    </citation>
    <scope>NUCLEOTIDE SEQUENCE [LARGE SCALE GENOMIC DNA]</scope>
    <source>
        <strain evidence="7">SpSt-855</strain>
    </source>
</reference>
<dbReference type="PANTHER" id="PTHR13353">
    <property type="entry name" value="TRANSMEMBRANE PROTEIN 19"/>
    <property type="match status" value="1"/>
</dbReference>
<dbReference type="AlphaFoldDB" id="A0A7V5CTU0"/>
<evidence type="ECO:0000313" key="7">
    <source>
        <dbReference type="EMBL" id="HGY94937.1"/>
    </source>
</evidence>
<comment type="similarity">
    <text evidence="2">Belongs to the TMEM19 family.</text>
</comment>
<accession>A0A7V5CTU0</accession>
<feature type="transmembrane region" description="Helical" evidence="6">
    <location>
        <begin position="203"/>
        <end position="223"/>
    </location>
</feature>
<feature type="transmembrane region" description="Helical" evidence="6">
    <location>
        <begin position="12"/>
        <end position="33"/>
    </location>
</feature>
<keyword evidence="4 6" id="KW-1133">Transmembrane helix</keyword>
<dbReference type="PANTHER" id="PTHR13353:SF5">
    <property type="entry name" value="TRANSMEMBRANE PROTEIN 19"/>
    <property type="match status" value="1"/>
</dbReference>
<dbReference type="GO" id="GO:0016020">
    <property type="term" value="C:membrane"/>
    <property type="evidence" value="ECO:0007669"/>
    <property type="project" value="UniProtKB-SubCell"/>
</dbReference>
<proteinExistence type="inferred from homology"/>
<feature type="transmembrane region" description="Helical" evidence="6">
    <location>
        <begin position="45"/>
        <end position="64"/>
    </location>
</feature>
<evidence type="ECO:0000256" key="5">
    <source>
        <dbReference type="ARBA" id="ARBA00023136"/>
    </source>
</evidence>
<organism evidence="7">
    <name type="scientific">Acidobacterium capsulatum</name>
    <dbReference type="NCBI Taxonomy" id="33075"/>
    <lineage>
        <taxon>Bacteria</taxon>
        <taxon>Pseudomonadati</taxon>
        <taxon>Acidobacteriota</taxon>
        <taxon>Terriglobia</taxon>
        <taxon>Terriglobales</taxon>
        <taxon>Acidobacteriaceae</taxon>
        <taxon>Acidobacterium</taxon>
    </lineage>
</organism>
<feature type="transmembrane region" description="Helical" evidence="6">
    <location>
        <begin position="268"/>
        <end position="286"/>
    </location>
</feature>
<evidence type="ECO:0000256" key="6">
    <source>
        <dbReference type="SAM" id="Phobius"/>
    </source>
</evidence>
<feature type="transmembrane region" description="Helical" evidence="6">
    <location>
        <begin position="93"/>
        <end position="110"/>
    </location>
</feature>
<gene>
    <name evidence="7" type="ORF">ENW50_09690</name>
</gene>
<feature type="transmembrane region" description="Helical" evidence="6">
    <location>
        <begin position="235"/>
        <end position="256"/>
    </location>
</feature>